<organism evidence="2 3">
    <name type="scientific">Faecalibacillus intestinalis</name>
    <dbReference type="NCBI Taxonomy" id="1982626"/>
    <lineage>
        <taxon>Bacteria</taxon>
        <taxon>Bacillati</taxon>
        <taxon>Bacillota</taxon>
        <taxon>Erysipelotrichia</taxon>
        <taxon>Erysipelotrichales</taxon>
        <taxon>Coprobacillaceae</taxon>
        <taxon>Faecalibacillus</taxon>
    </lineage>
</organism>
<dbReference type="EMBL" id="JANGBO010000001">
    <property type="protein sequence ID" value="MCQ5060740.1"/>
    <property type="molecule type" value="Genomic_DNA"/>
</dbReference>
<dbReference type="Pfam" id="PF12961">
    <property type="entry name" value="DUF3850"/>
    <property type="match status" value="1"/>
</dbReference>
<dbReference type="AlphaFoldDB" id="A0AAP2UDK0"/>
<evidence type="ECO:0000259" key="1">
    <source>
        <dbReference type="SMART" id="SM01022"/>
    </source>
</evidence>
<gene>
    <name evidence="2" type="ORF">NE542_02665</name>
</gene>
<accession>A0AAP2UDK0</accession>
<sequence length="87" mass="10122">MKVHNLKIKPQYFKDVVSGIKTFEVRKNDRNFKVGDLMVLETYDNEKFTGGFVNTEITYILDDPKYCKKGYVILGFKLHLEMGGILQ</sequence>
<dbReference type="Gene3D" id="2.30.130.30">
    <property type="entry name" value="Hypothetical protein"/>
    <property type="match status" value="1"/>
</dbReference>
<dbReference type="InterPro" id="IPR039440">
    <property type="entry name" value="DUF3850"/>
</dbReference>
<protein>
    <submittedName>
        <fullName evidence="2">DUF3850 domain-containing protein</fullName>
    </submittedName>
</protein>
<dbReference type="SMART" id="SM01022">
    <property type="entry name" value="ASCH"/>
    <property type="match status" value="1"/>
</dbReference>
<comment type="caution">
    <text evidence="2">The sequence shown here is derived from an EMBL/GenBank/DDBJ whole genome shotgun (WGS) entry which is preliminary data.</text>
</comment>
<dbReference type="InterPro" id="IPR015947">
    <property type="entry name" value="PUA-like_sf"/>
</dbReference>
<name>A0AAP2UDK0_9FIRM</name>
<dbReference type="RefSeq" id="WP_117575787.1">
    <property type="nucleotide sequence ID" value="NZ_JAJDKX010000001.1"/>
</dbReference>
<dbReference type="SUPFAM" id="SSF88697">
    <property type="entry name" value="PUA domain-like"/>
    <property type="match status" value="1"/>
</dbReference>
<evidence type="ECO:0000313" key="2">
    <source>
        <dbReference type="EMBL" id="MCQ5060740.1"/>
    </source>
</evidence>
<evidence type="ECO:0000313" key="3">
    <source>
        <dbReference type="Proteomes" id="UP001204814"/>
    </source>
</evidence>
<dbReference type="InterPro" id="IPR007374">
    <property type="entry name" value="ASCH_domain"/>
</dbReference>
<feature type="domain" description="ASCH" evidence="1">
    <location>
        <begin position="6"/>
        <end position="79"/>
    </location>
</feature>
<dbReference type="Proteomes" id="UP001204814">
    <property type="component" value="Unassembled WGS sequence"/>
</dbReference>
<reference evidence="2" key="1">
    <citation type="submission" date="2022-06" db="EMBL/GenBank/DDBJ databases">
        <title>Isolation of gut microbiota from human fecal samples.</title>
        <authorList>
            <person name="Pamer E.G."/>
            <person name="Barat B."/>
            <person name="Waligurski E."/>
            <person name="Medina S."/>
            <person name="Paddock L."/>
            <person name="Mostad J."/>
        </authorList>
    </citation>
    <scope>NUCLEOTIDE SEQUENCE</scope>
    <source>
        <strain evidence="2">DFI.6.24</strain>
    </source>
</reference>
<proteinExistence type="predicted"/>